<dbReference type="Proteomes" id="UP000887565">
    <property type="component" value="Unplaced"/>
</dbReference>
<evidence type="ECO:0000313" key="2">
    <source>
        <dbReference type="WBParaSite" id="nRc.2.0.1.t33137-RA"/>
    </source>
</evidence>
<sequence length="134" mass="14695">MGVPTPETTTPASFKTCKQATNFSTLSSSVVPLSIFSLRFSTHELKLLHFVRTAPARFIKLVDEDVKELSADIEATRFIIGKESTPLFVGEDSVFTLVNDLRWPFGDKTLLGIVVVSGSQAAFIPQPLTNEHKA</sequence>
<evidence type="ECO:0000313" key="1">
    <source>
        <dbReference type="Proteomes" id="UP000887565"/>
    </source>
</evidence>
<dbReference type="AlphaFoldDB" id="A0A915K5J6"/>
<protein>
    <submittedName>
        <fullName evidence="2">Uncharacterized protein</fullName>
    </submittedName>
</protein>
<keyword evidence="1" id="KW-1185">Reference proteome</keyword>
<accession>A0A915K5J6</accession>
<reference evidence="2" key="1">
    <citation type="submission" date="2022-11" db="UniProtKB">
        <authorList>
            <consortium name="WormBaseParasite"/>
        </authorList>
    </citation>
    <scope>IDENTIFICATION</scope>
</reference>
<organism evidence="1 2">
    <name type="scientific">Romanomermis culicivorax</name>
    <name type="common">Nematode worm</name>
    <dbReference type="NCBI Taxonomy" id="13658"/>
    <lineage>
        <taxon>Eukaryota</taxon>
        <taxon>Metazoa</taxon>
        <taxon>Ecdysozoa</taxon>
        <taxon>Nematoda</taxon>
        <taxon>Enoplea</taxon>
        <taxon>Dorylaimia</taxon>
        <taxon>Mermithida</taxon>
        <taxon>Mermithoidea</taxon>
        <taxon>Mermithidae</taxon>
        <taxon>Romanomermis</taxon>
    </lineage>
</organism>
<proteinExistence type="predicted"/>
<dbReference type="WBParaSite" id="nRc.2.0.1.t33137-RA">
    <property type="protein sequence ID" value="nRc.2.0.1.t33137-RA"/>
    <property type="gene ID" value="nRc.2.0.1.g33137"/>
</dbReference>
<name>A0A915K5J6_ROMCU</name>